<dbReference type="GO" id="GO:0008270">
    <property type="term" value="F:zinc ion binding"/>
    <property type="evidence" value="ECO:0007669"/>
    <property type="project" value="InterPro"/>
</dbReference>
<feature type="domain" description="CMP/dCMP-type deaminase" evidence="5">
    <location>
        <begin position="1"/>
        <end position="122"/>
    </location>
</feature>
<dbReference type="SUPFAM" id="SSF53927">
    <property type="entry name" value="Cytidine deaminase-like"/>
    <property type="match status" value="1"/>
</dbReference>
<dbReference type="CDD" id="cd01285">
    <property type="entry name" value="nucleoside_deaminase"/>
    <property type="match status" value="1"/>
</dbReference>
<evidence type="ECO:0000259" key="5">
    <source>
        <dbReference type="PROSITE" id="PS51747"/>
    </source>
</evidence>
<evidence type="ECO:0000313" key="6">
    <source>
        <dbReference type="EMBL" id="RAV15374.1"/>
    </source>
</evidence>
<dbReference type="EMBL" id="QMFB01000024">
    <property type="protein sequence ID" value="RAV15374.1"/>
    <property type="molecule type" value="Genomic_DNA"/>
</dbReference>
<proteinExistence type="inferred from homology"/>
<dbReference type="PROSITE" id="PS00903">
    <property type="entry name" value="CYT_DCMP_DEAMINASES_1"/>
    <property type="match status" value="1"/>
</dbReference>
<gene>
    <name evidence="6" type="ORF">DQG23_30630</name>
</gene>
<dbReference type="GO" id="GO:0006152">
    <property type="term" value="P:purine nucleoside catabolic process"/>
    <property type="evidence" value="ECO:0007669"/>
    <property type="project" value="TreeGrafter"/>
</dbReference>
<dbReference type="InterPro" id="IPR016192">
    <property type="entry name" value="APOBEC/CMP_deaminase_Zn-bd"/>
</dbReference>
<evidence type="ECO:0000313" key="7">
    <source>
        <dbReference type="Proteomes" id="UP000250369"/>
    </source>
</evidence>
<reference evidence="6 7" key="1">
    <citation type="journal article" date="2009" name="Int. J. Syst. Evol. Microbiol.">
        <title>Paenibacillus contaminans sp. nov., isolated from a contaminated laboratory plate.</title>
        <authorList>
            <person name="Chou J.H."/>
            <person name="Lee J.H."/>
            <person name="Lin M.C."/>
            <person name="Chang P.S."/>
            <person name="Arun A.B."/>
            <person name="Young C.C."/>
            <person name="Chen W.M."/>
        </authorList>
    </citation>
    <scope>NUCLEOTIDE SEQUENCE [LARGE SCALE GENOMIC DNA]</scope>
    <source>
        <strain evidence="6 7">CKOBP-6</strain>
    </source>
</reference>
<comment type="similarity">
    <text evidence="1">Belongs to the cytidine and deoxycytidylate deaminase family.</text>
</comment>
<organism evidence="6 7">
    <name type="scientific">Paenibacillus contaminans</name>
    <dbReference type="NCBI Taxonomy" id="450362"/>
    <lineage>
        <taxon>Bacteria</taxon>
        <taxon>Bacillati</taxon>
        <taxon>Bacillota</taxon>
        <taxon>Bacilli</taxon>
        <taxon>Bacillales</taxon>
        <taxon>Paenibacillaceae</taxon>
        <taxon>Paenibacillus</taxon>
    </lineage>
</organism>
<name>A0A329M639_9BACL</name>
<keyword evidence="2" id="KW-0479">Metal-binding</keyword>
<evidence type="ECO:0000256" key="2">
    <source>
        <dbReference type="ARBA" id="ARBA00022723"/>
    </source>
</evidence>
<evidence type="ECO:0000256" key="1">
    <source>
        <dbReference type="ARBA" id="ARBA00006576"/>
    </source>
</evidence>
<dbReference type="Pfam" id="PF00383">
    <property type="entry name" value="dCMP_cyt_deam_1"/>
    <property type="match status" value="1"/>
</dbReference>
<dbReference type="PANTHER" id="PTHR11079:SF161">
    <property type="entry name" value="CMP_DCMP-TYPE DEAMINASE DOMAIN-CONTAINING PROTEIN"/>
    <property type="match status" value="1"/>
</dbReference>
<evidence type="ECO:0000256" key="4">
    <source>
        <dbReference type="ARBA" id="ARBA00022833"/>
    </source>
</evidence>
<keyword evidence="4" id="KW-0862">Zinc</keyword>
<dbReference type="GO" id="GO:0047974">
    <property type="term" value="F:guanosine deaminase activity"/>
    <property type="evidence" value="ECO:0007669"/>
    <property type="project" value="TreeGrafter"/>
</dbReference>
<dbReference type="AlphaFoldDB" id="A0A329M639"/>
<dbReference type="Gene3D" id="3.40.140.10">
    <property type="entry name" value="Cytidine Deaminase, domain 2"/>
    <property type="match status" value="1"/>
</dbReference>
<dbReference type="InterPro" id="IPR002125">
    <property type="entry name" value="CMP_dCMP_dom"/>
</dbReference>
<keyword evidence="3" id="KW-0378">Hydrolase</keyword>
<protein>
    <submittedName>
        <fullName evidence="6">tRNA-specific adenosine deaminase</fullName>
    </submittedName>
</protein>
<dbReference type="FunFam" id="3.40.140.10:FF:000011">
    <property type="entry name" value="tRNA-specific adenosine deaminase"/>
    <property type="match status" value="1"/>
</dbReference>
<dbReference type="InterPro" id="IPR016193">
    <property type="entry name" value="Cytidine_deaminase-like"/>
</dbReference>
<sequence length="152" mass="17019">MNVMKACIALARRQAAEAGEEPFAAIIVKDGVIVAEGVNQMTELHDPTAHAEMQAIRKACESLGSVSLEGCELYTSCEPCPMCLGAIYWAKPDVVYYACDIKEAATFGFDDEYLYKELSLPVERRELRMIRVNPEGYTEPFEVWTNRNKPMS</sequence>
<dbReference type="PROSITE" id="PS51747">
    <property type="entry name" value="CYT_DCMP_DEAMINASES_2"/>
    <property type="match status" value="1"/>
</dbReference>
<comment type="caution">
    <text evidence="6">The sequence shown here is derived from an EMBL/GenBank/DDBJ whole genome shotgun (WGS) entry which is preliminary data.</text>
</comment>
<evidence type="ECO:0000256" key="3">
    <source>
        <dbReference type="ARBA" id="ARBA00022801"/>
    </source>
</evidence>
<accession>A0A329M639</accession>
<dbReference type="PANTHER" id="PTHR11079">
    <property type="entry name" value="CYTOSINE DEAMINASE FAMILY MEMBER"/>
    <property type="match status" value="1"/>
</dbReference>
<dbReference type="Proteomes" id="UP000250369">
    <property type="component" value="Unassembled WGS sequence"/>
</dbReference>
<keyword evidence="7" id="KW-1185">Reference proteome</keyword>